<feature type="compositionally biased region" description="Polar residues" evidence="1">
    <location>
        <begin position="1"/>
        <end position="10"/>
    </location>
</feature>
<organism evidence="2">
    <name type="scientific">Spironucleus salmonicida</name>
    <dbReference type="NCBI Taxonomy" id="348837"/>
    <lineage>
        <taxon>Eukaryota</taxon>
        <taxon>Metamonada</taxon>
        <taxon>Diplomonadida</taxon>
        <taxon>Hexamitidae</taxon>
        <taxon>Hexamitinae</taxon>
        <taxon>Spironucleus</taxon>
    </lineage>
</organism>
<dbReference type="Proteomes" id="UP000018208">
    <property type="component" value="Unassembled WGS sequence"/>
</dbReference>
<gene>
    <name evidence="2" type="ORF">SS50377_16778</name>
    <name evidence="3" type="ORF">SS50377_21067</name>
</gene>
<accession>V6LSI2</accession>
<dbReference type="EMBL" id="AUWU02000001">
    <property type="protein sequence ID" value="KAH0577713.1"/>
    <property type="molecule type" value="Genomic_DNA"/>
</dbReference>
<sequence>MKTFRPNSNLSHKRPPSVLSRPPNISKPVHYPKQSSIIIPQPLLPLYTLDTPTQLQKLIKDVEELTGLVDLQIKLLDFDEFQEVLQSCSKLRYITDQKENLINQMNHNMAYRTLELDVVERSLNQLDENLSKIDPSDESINYITTLFDEMKDENLNFNPYKILIFQLQQSLAKVYSEMYFEILNLEINVKSKRFIETMTALMVNKKFFQEKDTTTTKNGVIKEFFEQNVWVKLLPAKNFSHLKVVKQFESLGTDFSVFGAAFYEAIGTNLPDQYRIPLLLQKNQLPLWVYYFEQLVPKDLYDKLISVLSASSSKKQRYLIKKQGEIQLVFDVLSSNLLECQQRINIYKQDMKKQNQPDNQSLVNRLLKLKIQLEQQGSALALELQSIFKTIQSIDITQLTNQQLQDIKVAQILKNQDMVGQPIKQVWLDDQILEIILLEQAATMHLLSYSNTNVITSLEPFLDQINDKILQLVVELEQFSVQQRYEAHRTLLRNYSQTLQQQHTLEIQAKKKQVHSCPTTLKDLQNAQIKKRESQQCFKSFNNQKKLTQKQESLKKEIQKVGRQTVKESSFYE</sequence>
<feature type="region of interest" description="Disordered" evidence="1">
    <location>
        <begin position="1"/>
        <end position="26"/>
    </location>
</feature>
<dbReference type="VEuPathDB" id="GiardiaDB:SS50377_21067"/>
<reference evidence="3" key="2">
    <citation type="submission" date="2020-12" db="EMBL/GenBank/DDBJ databases">
        <title>New Spironucleus salmonicida genome in near-complete chromosomes.</title>
        <authorList>
            <person name="Xu F."/>
            <person name="Kurt Z."/>
            <person name="Jimenez-Gonzalez A."/>
            <person name="Astvaldsson A."/>
            <person name="Andersson J.O."/>
            <person name="Svard S.G."/>
        </authorList>
    </citation>
    <scope>NUCLEOTIDE SEQUENCE</scope>
    <source>
        <strain evidence="3">ATCC 50377</strain>
    </source>
</reference>
<protein>
    <submittedName>
        <fullName evidence="2">Uncharacterized protein</fullName>
    </submittedName>
</protein>
<evidence type="ECO:0000313" key="4">
    <source>
        <dbReference type="Proteomes" id="UP000018208"/>
    </source>
</evidence>
<reference evidence="2 3" key="1">
    <citation type="journal article" date="2014" name="PLoS Genet.">
        <title>The Genome of Spironucleus salmonicida Highlights a Fish Pathogen Adapted to Fluctuating Environments.</title>
        <authorList>
            <person name="Xu F."/>
            <person name="Jerlstrom-Hultqvist J."/>
            <person name="Einarsson E."/>
            <person name="Astvaldsson A."/>
            <person name="Svard S.G."/>
            <person name="Andersson J.O."/>
        </authorList>
    </citation>
    <scope>NUCLEOTIDE SEQUENCE</scope>
    <source>
        <strain evidence="3">ATCC 50377</strain>
    </source>
</reference>
<dbReference type="EMBL" id="KI546135">
    <property type="protein sequence ID" value="EST43724.1"/>
    <property type="molecule type" value="Genomic_DNA"/>
</dbReference>
<evidence type="ECO:0000313" key="2">
    <source>
        <dbReference type="EMBL" id="EST43724.1"/>
    </source>
</evidence>
<evidence type="ECO:0000256" key="1">
    <source>
        <dbReference type="SAM" id="MobiDB-lite"/>
    </source>
</evidence>
<name>V6LSI2_9EUKA</name>
<evidence type="ECO:0000313" key="3">
    <source>
        <dbReference type="EMBL" id="KAH0577713.1"/>
    </source>
</evidence>
<dbReference type="AlphaFoldDB" id="V6LSI2"/>
<keyword evidence="4" id="KW-1185">Reference proteome</keyword>
<proteinExistence type="predicted"/>